<evidence type="ECO:0000313" key="3">
    <source>
        <dbReference type="EMBL" id="EAP76370.1"/>
    </source>
</evidence>
<name>A3SPI0_ROSNI</name>
<dbReference type="Pfam" id="PF07498">
    <property type="entry name" value="Rho_N"/>
    <property type="match status" value="1"/>
</dbReference>
<dbReference type="Pfam" id="PF23855">
    <property type="entry name" value="DUF7218"/>
    <property type="match status" value="1"/>
</dbReference>
<dbReference type="EMBL" id="AALY01000002">
    <property type="protein sequence ID" value="EAP76370.1"/>
    <property type="molecule type" value="Genomic_DNA"/>
</dbReference>
<accession>A3SPI0</accession>
<dbReference type="InterPro" id="IPR011112">
    <property type="entry name" value="Rho-like_N"/>
</dbReference>
<dbReference type="HOGENOM" id="CLU_167356_0_0_5"/>
<protein>
    <recommendedName>
        <fullName evidence="2">Rho termination factor-like N-terminal domain-containing protein</fullName>
    </recommendedName>
</protein>
<dbReference type="GO" id="GO:0006353">
    <property type="term" value="P:DNA-templated transcription termination"/>
    <property type="evidence" value="ECO:0007669"/>
    <property type="project" value="InterPro"/>
</dbReference>
<feature type="compositionally biased region" description="Basic and acidic residues" evidence="1">
    <location>
        <begin position="47"/>
        <end position="57"/>
    </location>
</feature>
<keyword evidence="4" id="KW-1185">Reference proteome</keyword>
<dbReference type="InterPro" id="IPR055642">
    <property type="entry name" value="DUF7218"/>
</dbReference>
<gene>
    <name evidence="3" type="ORF">ISM_15930</name>
</gene>
<reference evidence="3 4" key="1">
    <citation type="submission" date="2005-12" db="EMBL/GenBank/DDBJ databases">
        <authorList>
            <person name="Moran M.A."/>
            <person name="Ferriera S."/>
            <person name="Johnson J."/>
            <person name="Kravitz S."/>
            <person name="Halpern A."/>
            <person name="Remington K."/>
            <person name="Beeson K."/>
            <person name="Tran B."/>
            <person name="Rogers Y.-H."/>
            <person name="Friedman R."/>
            <person name="Venter J.C."/>
        </authorList>
    </citation>
    <scope>NUCLEOTIDE SEQUENCE [LARGE SCALE GENOMIC DNA]</scope>
    <source>
        <strain evidence="4">ATCC BAA-591 / DSM 15170 / ISM</strain>
    </source>
</reference>
<sequence length="92" mass="10402">MGLYGKEAIMPNPSIKDEETYQALRDEGYTKEKAARIANAQANPDMHPSEKGGRAEPYEEWTKAELYQRAQEVGIDGRSEMSKDELIAALRR</sequence>
<feature type="region of interest" description="Disordered" evidence="1">
    <location>
        <begin position="34"/>
        <end position="57"/>
    </location>
</feature>
<evidence type="ECO:0000259" key="2">
    <source>
        <dbReference type="Pfam" id="PF07498"/>
    </source>
</evidence>
<feature type="domain" description="Rho termination factor-like N-terminal" evidence="2">
    <location>
        <begin position="62"/>
        <end position="90"/>
    </location>
</feature>
<comment type="caution">
    <text evidence="3">The sequence shown here is derived from an EMBL/GenBank/DDBJ whole genome shotgun (WGS) entry which is preliminary data.</text>
</comment>
<evidence type="ECO:0000256" key="1">
    <source>
        <dbReference type="SAM" id="MobiDB-lite"/>
    </source>
</evidence>
<dbReference type="eggNOG" id="ENOG5032ZGI">
    <property type="taxonomic scope" value="Bacteria"/>
</dbReference>
<organism evidence="3 4">
    <name type="scientific">Roseovarius nubinhibens (strain ATCC BAA-591 / DSM 15170 / ISM)</name>
    <dbReference type="NCBI Taxonomy" id="89187"/>
    <lineage>
        <taxon>Bacteria</taxon>
        <taxon>Pseudomonadati</taxon>
        <taxon>Pseudomonadota</taxon>
        <taxon>Alphaproteobacteria</taxon>
        <taxon>Rhodobacterales</taxon>
        <taxon>Roseobacteraceae</taxon>
        <taxon>Roseovarius</taxon>
    </lineage>
</organism>
<dbReference type="Proteomes" id="UP000005954">
    <property type="component" value="Unassembled WGS sequence"/>
</dbReference>
<evidence type="ECO:0000313" key="4">
    <source>
        <dbReference type="Proteomes" id="UP000005954"/>
    </source>
</evidence>
<proteinExistence type="predicted"/>
<dbReference type="AlphaFoldDB" id="A3SPI0"/>